<feature type="domain" description="Thioesterase" evidence="3">
    <location>
        <begin position="54"/>
        <end position="128"/>
    </location>
</feature>
<dbReference type="InterPro" id="IPR003736">
    <property type="entry name" value="PAAI_dom"/>
</dbReference>
<keyword evidence="2" id="KW-0378">Hydrolase</keyword>
<dbReference type="Pfam" id="PF03061">
    <property type="entry name" value="4HBT"/>
    <property type="match status" value="1"/>
</dbReference>
<dbReference type="RefSeq" id="WP_035196825.1">
    <property type="nucleotide sequence ID" value="NZ_JJRY01000014.1"/>
</dbReference>
<evidence type="ECO:0000259" key="3">
    <source>
        <dbReference type="Pfam" id="PF03061"/>
    </source>
</evidence>
<reference evidence="4 5" key="1">
    <citation type="submission" date="2014-04" db="EMBL/GenBank/DDBJ databases">
        <title>Draft genome sequence of Bacillus azotoformans MEV2011, a (co-) denitrifying strain unable to grow in the presence of oxygen.</title>
        <authorList>
            <person name="Nielsen M."/>
            <person name="Schreiber L."/>
            <person name="Finster K."/>
            <person name="Schramm A."/>
        </authorList>
    </citation>
    <scope>NUCLEOTIDE SEQUENCE [LARGE SCALE GENOMIC DNA]</scope>
    <source>
        <strain evidence="4 5">MEV2011</strain>
    </source>
</reference>
<dbReference type="PATRIC" id="fig|1348973.3.peg.3170"/>
<dbReference type="InterPro" id="IPR039298">
    <property type="entry name" value="ACOT13"/>
</dbReference>
<dbReference type="Gene3D" id="3.10.129.10">
    <property type="entry name" value="Hotdog Thioesterase"/>
    <property type="match status" value="1"/>
</dbReference>
<comment type="caution">
    <text evidence="4">The sequence shown here is derived from an EMBL/GenBank/DDBJ whole genome shotgun (WGS) entry which is preliminary data.</text>
</comment>
<dbReference type="InterPro" id="IPR029069">
    <property type="entry name" value="HotDog_dom_sf"/>
</dbReference>
<name>A0A072NIF2_SCHAZ</name>
<evidence type="ECO:0000313" key="5">
    <source>
        <dbReference type="Proteomes" id="UP000027936"/>
    </source>
</evidence>
<protein>
    <recommendedName>
        <fullName evidence="3">Thioesterase domain-containing protein</fullName>
    </recommendedName>
</protein>
<organism evidence="4 5">
    <name type="scientific">Schinkia azotoformans MEV2011</name>
    <dbReference type="NCBI Taxonomy" id="1348973"/>
    <lineage>
        <taxon>Bacteria</taxon>
        <taxon>Bacillati</taxon>
        <taxon>Bacillota</taxon>
        <taxon>Bacilli</taxon>
        <taxon>Bacillales</taxon>
        <taxon>Bacillaceae</taxon>
        <taxon>Calidifontibacillus/Schinkia group</taxon>
        <taxon>Schinkia</taxon>
    </lineage>
</organism>
<dbReference type="EMBL" id="JJRY01000014">
    <property type="protein sequence ID" value="KEF37484.1"/>
    <property type="molecule type" value="Genomic_DNA"/>
</dbReference>
<dbReference type="PANTHER" id="PTHR21660">
    <property type="entry name" value="THIOESTERASE SUPERFAMILY MEMBER-RELATED"/>
    <property type="match status" value="1"/>
</dbReference>
<dbReference type="CDD" id="cd03443">
    <property type="entry name" value="PaaI_thioesterase"/>
    <property type="match status" value="1"/>
</dbReference>
<dbReference type="Proteomes" id="UP000027936">
    <property type="component" value="Unassembled WGS sequence"/>
</dbReference>
<evidence type="ECO:0000313" key="4">
    <source>
        <dbReference type="EMBL" id="KEF37484.1"/>
    </source>
</evidence>
<dbReference type="OrthoDB" id="2735402at2"/>
<dbReference type="InterPro" id="IPR006683">
    <property type="entry name" value="Thioestr_dom"/>
</dbReference>
<dbReference type="NCBIfam" id="TIGR00369">
    <property type="entry name" value="unchar_dom_1"/>
    <property type="match status" value="1"/>
</dbReference>
<proteinExistence type="inferred from homology"/>
<dbReference type="AlphaFoldDB" id="A0A072NIF2"/>
<accession>A0A072NIF2</accession>
<dbReference type="SUPFAM" id="SSF54637">
    <property type="entry name" value="Thioesterase/thiol ester dehydrase-isomerase"/>
    <property type="match status" value="1"/>
</dbReference>
<sequence length="141" mass="15532">MKKIYRPKDLVEVVTKGNTPPNCDLTLQLQPTFSDDGIARGVWQVDEKFINGIGVVMGGYLSAVADTMMAYAIASKLNDNQAFTSIDLHTTFLRPAQIGEIYVEARVERLGKRTAYVLADVIQNDKKVASAVSSVLIMENH</sequence>
<comment type="similarity">
    <text evidence="1">Belongs to the thioesterase PaaI family.</text>
</comment>
<gene>
    <name evidence="4" type="ORF">M670_03292</name>
</gene>
<evidence type="ECO:0000256" key="2">
    <source>
        <dbReference type="ARBA" id="ARBA00022801"/>
    </source>
</evidence>
<dbReference type="GO" id="GO:0047617">
    <property type="term" value="F:fatty acyl-CoA hydrolase activity"/>
    <property type="evidence" value="ECO:0007669"/>
    <property type="project" value="InterPro"/>
</dbReference>
<evidence type="ECO:0000256" key="1">
    <source>
        <dbReference type="ARBA" id="ARBA00008324"/>
    </source>
</evidence>
<dbReference type="PANTHER" id="PTHR21660:SF1">
    <property type="entry name" value="ACYL-COENZYME A THIOESTERASE 13"/>
    <property type="match status" value="1"/>
</dbReference>